<reference evidence="2" key="1">
    <citation type="submission" date="2020-10" db="EMBL/GenBank/DDBJ databases">
        <authorList>
            <person name="Gilroy R."/>
        </authorList>
    </citation>
    <scope>NUCLEOTIDE SEQUENCE</scope>
    <source>
        <strain evidence="2">G3-8215</strain>
    </source>
</reference>
<feature type="domain" description="Endonuclease/exonuclease/phosphatase" evidence="1">
    <location>
        <begin position="534"/>
        <end position="806"/>
    </location>
</feature>
<sequence length="816" mass="90135">MAALVAACFIGCSSSERFDNPEEEEQEEPADDENRDIEVIDGKVRFYLYEAEGAARLAMGAEPVDWKSSVIKVNGKSYLAQTETGGKTYVEVDESDTGTYNATVTSGASGIWYGPSLYSDVKLPHSQFYSKTANELGSYPMYAEYSKETGNKMIFNDIFAVLNIRLKGEGKISSMKIRDVGGQTITGSASMSSTTGNFIMDKGNSFAVLNCTGNGNFTSLHGEAPADFYIMLAPGEYRSGLELTVTDSEHRAMICTIPSPVLTAGEMLTVELSYTPDSDLIFYESFDNFVWGGDIMGGEGSYGYAPTSETIGFDSWTDRDGYSNALVEVPYNNPGSAFIQSNSWPEVANNTVATSHKVSDSYITSRNIGDYTYMFRCQEYQGVLACGTGNSGRGIFQTAALRNIEGLSRIRLSFDFCYQAGSTDVMKLEVINGGTVSSATVGGRSVALNSTNSGFKNVTGEYILQKTYVTIPSDEAAAKEWQKVDITIDNASDATMLCWSGASPENGVHGFYLDNISVRTLGPMPEGKSNLRVLYWNIQNGMWADQGNDYENFVEWVRKYDPDVCVWCESATIYQDNSSSSAPTKFLPGGWTSLAARYGHSYTAIGGHRDNYPQVVTSKYPIRTLLKITDTDEAGKPVSHGAGIQQIEINGQAVNLLTLHLWPHSYGLGGSSSANNEGDRYREFEIRYICEKTLENPAYSGLQNWLMLGDFNSHSPLDNWIYNYSETDTKLLAHRWILENTDMIDIIAERYKGTFMSTTSGNSRIDYIYASPDIYDRIVNAWVIVDSWTVPVISPYVNNFYNPSDHRPILVDFDME</sequence>
<organism evidence="2 3">
    <name type="scientific">Candidatus Cryptobacteroides avicola</name>
    <dbReference type="NCBI Taxonomy" id="2840757"/>
    <lineage>
        <taxon>Bacteria</taxon>
        <taxon>Pseudomonadati</taxon>
        <taxon>Bacteroidota</taxon>
        <taxon>Bacteroidia</taxon>
        <taxon>Bacteroidales</taxon>
        <taxon>Candidatus Cryptobacteroides</taxon>
    </lineage>
</organism>
<protein>
    <submittedName>
        <fullName evidence="2">Metal-dependent hydrolase</fullName>
    </submittedName>
</protein>
<dbReference type="AlphaFoldDB" id="A0A940IHZ9"/>
<dbReference type="InterPro" id="IPR005135">
    <property type="entry name" value="Endo/exonuclease/phosphatase"/>
</dbReference>
<gene>
    <name evidence="2" type="ORF">IAB75_07790</name>
</gene>
<evidence type="ECO:0000313" key="3">
    <source>
        <dbReference type="Proteomes" id="UP000725002"/>
    </source>
</evidence>
<evidence type="ECO:0000313" key="2">
    <source>
        <dbReference type="EMBL" id="MBO8483997.1"/>
    </source>
</evidence>
<dbReference type="Gene3D" id="3.60.10.10">
    <property type="entry name" value="Endonuclease/exonuclease/phosphatase"/>
    <property type="match status" value="1"/>
</dbReference>
<accession>A0A940IHZ9</accession>
<keyword evidence="2" id="KW-0378">Hydrolase</keyword>
<dbReference type="Pfam" id="PF03372">
    <property type="entry name" value="Exo_endo_phos"/>
    <property type="match status" value="1"/>
</dbReference>
<reference evidence="2" key="2">
    <citation type="journal article" date="2021" name="PeerJ">
        <title>Extensive microbial diversity within the chicken gut microbiome revealed by metagenomics and culture.</title>
        <authorList>
            <person name="Gilroy R."/>
            <person name="Ravi A."/>
            <person name="Getino M."/>
            <person name="Pursley I."/>
            <person name="Horton D.L."/>
            <person name="Alikhan N.F."/>
            <person name="Baker D."/>
            <person name="Gharbi K."/>
            <person name="Hall N."/>
            <person name="Watson M."/>
            <person name="Adriaenssens E.M."/>
            <person name="Foster-Nyarko E."/>
            <person name="Jarju S."/>
            <person name="Secka A."/>
            <person name="Antonio M."/>
            <person name="Oren A."/>
            <person name="Chaudhuri R.R."/>
            <person name="La Ragione R."/>
            <person name="Hildebrand F."/>
            <person name="Pallen M.J."/>
        </authorList>
    </citation>
    <scope>NUCLEOTIDE SEQUENCE</scope>
    <source>
        <strain evidence="2">G3-8215</strain>
    </source>
</reference>
<dbReference type="InterPro" id="IPR036691">
    <property type="entry name" value="Endo/exonu/phosph_ase_sf"/>
</dbReference>
<dbReference type="EMBL" id="JADILV010000052">
    <property type="protein sequence ID" value="MBO8483997.1"/>
    <property type="molecule type" value="Genomic_DNA"/>
</dbReference>
<evidence type="ECO:0000259" key="1">
    <source>
        <dbReference type="Pfam" id="PF03372"/>
    </source>
</evidence>
<comment type="caution">
    <text evidence="2">The sequence shown here is derived from an EMBL/GenBank/DDBJ whole genome shotgun (WGS) entry which is preliminary data.</text>
</comment>
<proteinExistence type="predicted"/>
<dbReference type="SUPFAM" id="SSF56219">
    <property type="entry name" value="DNase I-like"/>
    <property type="match status" value="1"/>
</dbReference>
<name>A0A940IHZ9_9BACT</name>
<dbReference type="GO" id="GO:0016787">
    <property type="term" value="F:hydrolase activity"/>
    <property type="evidence" value="ECO:0007669"/>
    <property type="project" value="UniProtKB-KW"/>
</dbReference>
<dbReference type="Proteomes" id="UP000725002">
    <property type="component" value="Unassembled WGS sequence"/>
</dbReference>